<dbReference type="GeneID" id="42304681"/>
<gene>
    <name evidence="1" type="ORF">AF333_05625</name>
    <name evidence="2" type="ORF">SAMN04487909_117113</name>
</gene>
<evidence type="ECO:0000313" key="2">
    <source>
        <dbReference type="EMBL" id="SDJ42819.1"/>
    </source>
</evidence>
<reference evidence="1 3" key="1">
    <citation type="submission" date="2015-07" db="EMBL/GenBank/DDBJ databases">
        <title>Fjat-14205 dsm 2895.</title>
        <authorList>
            <person name="Liu B."/>
            <person name="Wang J."/>
            <person name="Zhu Y."/>
            <person name="Liu G."/>
            <person name="Chen Q."/>
            <person name="Chen Z."/>
            <person name="Lan J."/>
            <person name="Che J."/>
            <person name="Ge C."/>
            <person name="Shi H."/>
            <person name="Pan Z."/>
            <person name="Liu X."/>
        </authorList>
    </citation>
    <scope>NUCLEOTIDE SEQUENCE [LARGE SCALE GENOMIC DNA]</scope>
    <source>
        <strain evidence="1 3">DSM 2895</strain>
    </source>
</reference>
<dbReference type="AlphaFoldDB" id="A0A0D1XED5"/>
<accession>A0A0D1XED5</accession>
<dbReference type="PATRIC" id="fig|47500.8.peg.2310"/>
<protein>
    <submittedName>
        <fullName evidence="1">Uncharacterized protein</fullName>
    </submittedName>
</protein>
<name>A0A0D1XED5_ANEMI</name>
<dbReference type="Proteomes" id="UP000037269">
    <property type="component" value="Unassembled WGS sequence"/>
</dbReference>
<reference evidence="2 4" key="2">
    <citation type="submission" date="2016-10" db="EMBL/GenBank/DDBJ databases">
        <authorList>
            <person name="de Groot N.N."/>
        </authorList>
    </citation>
    <scope>NUCLEOTIDE SEQUENCE [LARGE SCALE GENOMIC DNA]</scope>
    <source>
        <strain evidence="2 4">DSM 2895</strain>
    </source>
</reference>
<proteinExistence type="predicted"/>
<evidence type="ECO:0000313" key="3">
    <source>
        <dbReference type="Proteomes" id="UP000037269"/>
    </source>
</evidence>
<dbReference type="RefSeq" id="WP_043067275.1">
    <property type="nucleotide sequence ID" value="NZ_BJOA01000034.1"/>
</dbReference>
<dbReference type="Proteomes" id="UP000182836">
    <property type="component" value="Unassembled WGS sequence"/>
</dbReference>
<evidence type="ECO:0000313" key="4">
    <source>
        <dbReference type="Proteomes" id="UP000182836"/>
    </source>
</evidence>
<evidence type="ECO:0000313" key="1">
    <source>
        <dbReference type="EMBL" id="KON95038.1"/>
    </source>
</evidence>
<dbReference type="EMBL" id="LGUG01000004">
    <property type="protein sequence ID" value="KON95038.1"/>
    <property type="molecule type" value="Genomic_DNA"/>
</dbReference>
<organism evidence="1 3">
    <name type="scientific">Aneurinibacillus migulanus</name>
    <name type="common">Bacillus migulanus</name>
    <dbReference type="NCBI Taxonomy" id="47500"/>
    <lineage>
        <taxon>Bacteria</taxon>
        <taxon>Bacillati</taxon>
        <taxon>Bacillota</taxon>
        <taxon>Bacilli</taxon>
        <taxon>Bacillales</taxon>
        <taxon>Paenibacillaceae</taxon>
        <taxon>Aneurinibacillus group</taxon>
        <taxon>Aneurinibacillus</taxon>
    </lineage>
</organism>
<sequence length="68" mass="8322">MNRRIERLRRRAAALLGRRVDVELFNDRDIEGILVLVRRNFIVLRVRRRGRIIRIRIPFTRIEDIDLD</sequence>
<dbReference type="EMBL" id="FNED01000017">
    <property type="protein sequence ID" value="SDJ42819.1"/>
    <property type="molecule type" value="Genomic_DNA"/>
</dbReference>
<keyword evidence="3" id="KW-1185">Reference proteome</keyword>
<dbReference type="STRING" id="47500.AF333_05625"/>